<dbReference type="Proteomes" id="UP000267841">
    <property type="component" value="Unassembled WGS sequence"/>
</dbReference>
<dbReference type="InterPro" id="IPR010035">
    <property type="entry name" value="Thi_S"/>
</dbReference>
<name>A0A497XP71_9AQUI</name>
<dbReference type="NCBIfam" id="TIGR01683">
    <property type="entry name" value="thiS"/>
    <property type="match status" value="1"/>
</dbReference>
<proteinExistence type="predicted"/>
<dbReference type="AlphaFoldDB" id="A0A497XP71"/>
<evidence type="ECO:0000313" key="2">
    <source>
        <dbReference type="Proteomes" id="UP000267841"/>
    </source>
</evidence>
<organism evidence="1 2">
    <name type="scientific">Hydrogenivirga caldilitoris</name>
    <dbReference type="NCBI Taxonomy" id="246264"/>
    <lineage>
        <taxon>Bacteria</taxon>
        <taxon>Pseudomonadati</taxon>
        <taxon>Aquificota</taxon>
        <taxon>Aquificia</taxon>
        <taxon>Aquificales</taxon>
        <taxon>Aquificaceae</taxon>
        <taxon>Hydrogenivirga</taxon>
    </lineage>
</organism>
<protein>
    <submittedName>
        <fullName evidence="1">Sulfur carrier protein</fullName>
    </submittedName>
</protein>
<dbReference type="RefSeq" id="WP_121008922.1">
    <property type="nucleotide sequence ID" value="NZ_RCCJ01000001.1"/>
</dbReference>
<reference evidence="1 2" key="1">
    <citation type="submission" date="2018-10" db="EMBL/GenBank/DDBJ databases">
        <title>Genomic Encyclopedia of Archaeal and Bacterial Type Strains, Phase II (KMG-II): from individual species to whole genera.</title>
        <authorList>
            <person name="Goeker M."/>
        </authorList>
    </citation>
    <scope>NUCLEOTIDE SEQUENCE [LARGE SCALE GENOMIC DNA]</scope>
    <source>
        <strain evidence="1 2">DSM 16510</strain>
    </source>
</reference>
<dbReference type="CDD" id="cd00565">
    <property type="entry name" value="Ubl_ThiS"/>
    <property type="match status" value="1"/>
</dbReference>
<dbReference type="InterPro" id="IPR003749">
    <property type="entry name" value="ThiS/MoaD-like"/>
</dbReference>
<evidence type="ECO:0000313" key="1">
    <source>
        <dbReference type="EMBL" id="RLJ69940.1"/>
    </source>
</evidence>
<gene>
    <name evidence="1" type="ORF">BCF55_0199</name>
</gene>
<dbReference type="PANTHER" id="PTHR34472">
    <property type="entry name" value="SULFUR CARRIER PROTEIN THIS"/>
    <property type="match status" value="1"/>
</dbReference>
<dbReference type="EMBL" id="RCCJ01000001">
    <property type="protein sequence ID" value="RLJ69940.1"/>
    <property type="molecule type" value="Genomic_DNA"/>
</dbReference>
<dbReference type="InterPro" id="IPR016155">
    <property type="entry name" value="Mopterin_synth/thiamin_S_b"/>
</dbReference>
<dbReference type="InterPro" id="IPR012675">
    <property type="entry name" value="Beta-grasp_dom_sf"/>
</dbReference>
<dbReference type="Pfam" id="PF02597">
    <property type="entry name" value="ThiS"/>
    <property type="match status" value="1"/>
</dbReference>
<dbReference type="OrthoDB" id="197113at2"/>
<comment type="caution">
    <text evidence="1">The sequence shown here is derived from an EMBL/GenBank/DDBJ whole genome shotgun (WGS) entry which is preliminary data.</text>
</comment>
<sequence length="69" mass="7883">MPRITVNGEEKEIERELTVMELLQLMDVKFREIGLAVAINDEVVPKSEYRSRRVKEGDRIEIVQLVGGG</sequence>
<keyword evidence="2" id="KW-1185">Reference proteome</keyword>
<dbReference type="PANTHER" id="PTHR34472:SF1">
    <property type="entry name" value="SULFUR CARRIER PROTEIN THIS"/>
    <property type="match status" value="1"/>
</dbReference>
<dbReference type="Gene3D" id="3.10.20.30">
    <property type="match status" value="1"/>
</dbReference>
<accession>A0A497XP71</accession>
<dbReference type="SUPFAM" id="SSF54285">
    <property type="entry name" value="MoaD/ThiS"/>
    <property type="match status" value="1"/>
</dbReference>